<organism evidence="2 3">
    <name type="scientific">Calycina marina</name>
    <dbReference type="NCBI Taxonomy" id="1763456"/>
    <lineage>
        <taxon>Eukaryota</taxon>
        <taxon>Fungi</taxon>
        <taxon>Dikarya</taxon>
        <taxon>Ascomycota</taxon>
        <taxon>Pezizomycotina</taxon>
        <taxon>Leotiomycetes</taxon>
        <taxon>Helotiales</taxon>
        <taxon>Pezizellaceae</taxon>
        <taxon>Calycina</taxon>
    </lineage>
</organism>
<dbReference type="Proteomes" id="UP000887226">
    <property type="component" value="Unassembled WGS sequence"/>
</dbReference>
<evidence type="ECO:0000259" key="1">
    <source>
        <dbReference type="PROSITE" id="PS51704"/>
    </source>
</evidence>
<comment type="caution">
    <text evidence="2">The sequence shown here is derived from an EMBL/GenBank/DDBJ whole genome shotgun (WGS) entry which is preliminary data.</text>
</comment>
<sequence length="241" mass="27564">LPQCIAHRGYKVAWPENTMGAFKGAVNIGAHAIETDIHLSKDGVVVLSHDATLQRCFGVEDSIIDCDWEYLKTVQTIAEPHQLMPRLKDLLEYLATPGLEDIWILLDIKLDNDADDVIRLIGSTLEEVEPNRPWNERVVLGCWTAAFVPICQKYMPTYPITHIGWDIAYARQFLRVPGVSFNMFHQVIPGPIGKAFLRDIRIHQRTILLWVINDTKWMKWCISKKVDGVITDDPKKYLEVC</sequence>
<dbReference type="Pfam" id="PF03009">
    <property type="entry name" value="GDPD"/>
    <property type="match status" value="1"/>
</dbReference>
<name>A0A9P7ZCP1_9HELO</name>
<dbReference type="GO" id="GO:0008081">
    <property type="term" value="F:phosphoric diester hydrolase activity"/>
    <property type="evidence" value="ECO:0007669"/>
    <property type="project" value="InterPro"/>
</dbReference>
<gene>
    <name evidence="2" type="ORF">BJ878DRAFT_391342</name>
</gene>
<accession>A0A9P7ZCP1</accession>
<dbReference type="OrthoDB" id="1058301at2759"/>
<dbReference type="GO" id="GO:0006629">
    <property type="term" value="P:lipid metabolic process"/>
    <property type="evidence" value="ECO:0007669"/>
    <property type="project" value="InterPro"/>
</dbReference>
<keyword evidence="3" id="KW-1185">Reference proteome</keyword>
<dbReference type="AlphaFoldDB" id="A0A9P7ZCP1"/>
<feature type="domain" description="GP-PDE" evidence="1">
    <location>
        <begin position="2"/>
        <end position="241"/>
    </location>
</feature>
<dbReference type="PANTHER" id="PTHR43805">
    <property type="entry name" value="GLYCEROPHOSPHORYL DIESTER PHOSPHODIESTERASE"/>
    <property type="match status" value="1"/>
</dbReference>
<proteinExistence type="predicted"/>
<evidence type="ECO:0000313" key="2">
    <source>
        <dbReference type="EMBL" id="KAG9249003.1"/>
    </source>
</evidence>
<dbReference type="EMBL" id="MU253740">
    <property type="protein sequence ID" value="KAG9249003.1"/>
    <property type="molecule type" value="Genomic_DNA"/>
</dbReference>
<dbReference type="Gene3D" id="3.20.20.190">
    <property type="entry name" value="Phosphatidylinositol (PI) phosphodiesterase"/>
    <property type="match status" value="1"/>
</dbReference>
<feature type="non-terminal residue" evidence="2">
    <location>
        <position position="241"/>
    </location>
</feature>
<dbReference type="SUPFAM" id="SSF51695">
    <property type="entry name" value="PLC-like phosphodiesterases"/>
    <property type="match status" value="1"/>
</dbReference>
<dbReference type="InterPro" id="IPR030395">
    <property type="entry name" value="GP_PDE_dom"/>
</dbReference>
<protein>
    <submittedName>
        <fullName evidence="2">PLC-like phosphodiesterase</fullName>
    </submittedName>
</protein>
<feature type="non-terminal residue" evidence="2">
    <location>
        <position position="1"/>
    </location>
</feature>
<evidence type="ECO:0000313" key="3">
    <source>
        <dbReference type="Proteomes" id="UP000887226"/>
    </source>
</evidence>
<dbReference type="PROSITE" id="PS51704">
    <property type="entry name" value="GP_PDE"/>
    <property type="match status" value="1"/>
</dbReference>
<dbReference type="PANTHER" id="PTHR43805:SF1">
    <property type="entry name" value="GP-PDE DOMAIN-CONTAINING PROTEIN"/>
    <property type="match status" value="1"/>
</dbReference>
<dbReference type="InterPro" id="IPR017946">
    <property type="entry name" value="PLC-like_Pdiesterase_TIM-brl"/>
</dbReference>
<reference evidence="2" key="1">
    <citation type="journal article" date="2021" name="IMA Fungus">
        <title>Genomic characterization of three marine fungi, including Emericellopsis atlantica sp. nov. with signatures of a generalist lifestyle and marine biomass degradation.</title>
        <authorList>
            <person name="Hagestad O.C."/>
            <person name="Hou L."/>
            <person name="Andersen J.H."/>
            <person name="Hansen E.H."/>
            <person name="Altermark B."/>
            <person name="Li C."/>
            <person name="Kuhnert E."/>
            <person name="Cox R.J."/>
            <person name="Crous P.W."/>
            <person name="Spatafora J.W."/>
            <person name="Lail K."/>
            <person name="Amirebrahimi M."/>
            <person name="Lipzen A."/>
            <person name="Pangilinan J."/>
            <person name="Andreopoulos W."/>
            <person name="Hayes R.D."/>
            <person name="Ng V."/>
            <person name="Grigoriev I.V."/>
            <person name="Jackson S.A."/>
            <person name="Sutton T.D.S."/>
            <person name="Dobson A.D.W."/>
            <person name="Rama T."/>
        </authorList>
    </citation>
    <scope>NUCLEOTIDE SEQUENCE</scope>
    <source>
        <strain evidence="2">TRa3180A</strain>
    </source>
</reference>
<dbReference type="CDD" id="cd08570">
    <property type="entry name" value="GDPD_YPL206cp_fungi"/>
    <property type="match status" value="1"/>
</dbReference>